<proteinExistence type="predicted"/>
<sequence>MDRTFQPIERALKDEFERIGREYPDREIKTAIEDGIVRKVIREILSLPLHAKVPGTADEHSLLESIICLVSSHNRKWLSEIQVAIPYSRLTSKLRPKDAQLKAKVPVRTVPDEVVGSCMLSDMQLRNYFLKWLWMCVPESELETFPHLLSLFNQNEDAAETTDRLEVVMESGAWEVLTKCQQFVYASEKKARPAKRKSVREYSNEDIKGIQAKILASMTQSVSESTWRSDLLNTLPSQDGLFAKLLINAALNRFILENWAFEKRTRSVAEIHSGFLSELEETAPEGLVQMLDEHRIEGKICHRDLAWSMLQHSLSNHRSGLTPTVVEALDAQSDAVLASAALKEYEAEREVNRIFSLDSDTSRAMIWLALAWIYLNGKTLPNDNSTLHATGFRPVSRRAKTTQIGQNMVSLRRVLSSLLLNHHHELPSAERSGLHAKWVIDVRSTVIRTLLDNFKQATLSQWDSALTSGMTDIALRDLLGRCGLPSRPV</sequence>
<evidence type="ECO:0000313" key="2">
    <source>
        <dbReference type="Proteomes" id="UP000824066"/>
    </source>
</evidence>
<protein>
    <submittedName>
        <fullName evidence="1">Uncharacterized protein</fullName>
    </submittedName>
</protein>
<organism evidence="1 2">
    <name type="scientific">Pseudomonas canavaninivorans</name>
    <dbReference type="NCBI Taxonomy" id="2842348"/>
    <lineage>
        <taxon>Bacteria</taxon>
        <taxon>Pseudomonadati</taxon>
        <taxon>Pseudomonadota</taxon>
        <taxon>Gammaproteobacteria</taxon>
        <taxon>Pseudomonadales</taxon>
        <taxon>Pseudomonadaceae</taxon>
        <taxon>Pseudomonas</taxon>
    </lineage>
</organism>
<dbReference type="RefSeq" id="WP_217861176.1">
    <property type="nucleotide sequence ID" value="NZ_CP077080.1"/>
</dbReference>
<dbReference type="Proteomes" id="UP000824066">
    <property type="component" value="Chromosome"/>
</dbReference>
<dbReference type="EMBL" id="CP077080">
    <property type="protein sequence ID" value="QXI54222.1"/>
    <property type="molecule type" value="Genomic_DNA"/>
</dbReference>
<keyword evidence="2" id="KW-1185">Reference proteome</keyword>
<evidence type="ECO:0000313" key="1">
    <source>
        <dbReference type="EMBL" id="QXI54222.1"/>
    </source>
</evidence>
<name>A0ABX8QHB6_PSECO</name>
<reference evidence="1 2" key="1">
    <citation type="journal article" date="2021" name="Microorganisms">
        <title>The Ever-Expanding Pseudomonas Genus: Description of 43 New Species and Partition of the Pseudomonas putida Group.</title>
        <authorList>
            <person name="Girard L."/>
            <person name="Lood C."/>
            <person name="Hofte M."/>
            <person name="Vandamme P."/>
            <person name="Rokni-Zadeh H."/>
            <person name="van Noort V."/>
            <person name="Lavigne R."/>
            <person name="De Mot R."/>
        </authorList>
    </citation>
    <scope>NUCLEOTIDE SEQUENCE [LARGE SCALE GENOMIC DNA]</scope>
    <source>
        <strain evidence="1 2">SWRI17</strain>
    </source>
</reference>
<accession>A0ABX8QHB6</accession>
<gene>
    <name evidence="1" type="ORF">KSS97_04510</name>
</gene>